<evidence type="ECO:0000256" key="5">
    <source>
        <dbReference type="PIRSR" id="PIRSR602403-1"/>
    </source>
</evidence>
<evidence type="ECO:0000256" key="4">
    <source>
        <dbReference type="ARBA" id="ARBA00023004"/>
    </source>
</evidence>
<dbReference type="GO" id="GO:0004497">
    <property type="term" value="F:monooxygenase activity"/>
    <property type="evidence" value="ECO:0007669"/>
    <property type="project" value="UniProtKB-KW"/>
</dbReference>
<feature type="non-terminal residue" evidence="7">
    <location>
        <position position="269"/>
    </location>
</feature>
<dbReference type="Pfam" id="PF00067">
    <property type="entry name" value="p450"/>
    <property type="match status" value="1"/>
</dbReference>
<dbReference type="SUPFAM" id="SSF48264">
    <property type="entry name" value="Cytochrome P450"/>
    <property type="match status" value="1"/>
</dbReference>
<dbReference type="AlphaFoldDB" id="A0A9N9HM12"/>
<name>A0A9N9HM12_9GLOM</name>
<gene>
    <name evidence="7" type="ORF">ALEPTO_LOCUS11177</name>
</gene>
<dbReference type="PRINTS" id="PR00465">
    <property type="entry name" value="EP450IV"/>
</dbReference>
<keyword evidence="6" id="KW-0560">Oxidoreductase</keyword>
<reference evidence="7" key="1">
    <citation type="submission" date="2021-06" db="EMBL/GenBank/DDBJ databases">
        <authorList>
            <person name="Kallberg Y."/>
            <person name="Tangrot J."/>
            <person name="Rosling A."/>
        </authorList>
    </citation>
    <scope>NUCLEOTIDE SEQUENCE</scope>
    <source>
        <strain evidence="7">FL130A</strain>
    </source>
</reference>
<dbReference type="PROSITE" id="PS00086">
    <property type="entry name" value="CYTOCHROME_P450"/>
    <property type="match status" value="1"/>
</dbReference>
<keyword evidence="4 5" id="KW-0408">Iron</keyword>
<dbReference type="Gene3D" id="1.10.630.10">
    <property type="entry name" value="Cytochrome P450"/>
    <property type="match status" value="1"/>
</dbReference>
<comment type="cofactor">
    <cofactor evidence="1 5">
        <name>heme</name>
        <dbReference type="ChEBI" id="CHEBI:30413"/>
    </cofactor>
</comment>
<evidence type="ECO:0000256" key="3">
    <source>
        <dbReference type="ARBA" id="ARBA00022723"/>
    </source>
</evidence>
<keyword evidence="6" id="KW-0503">Monooxygenase</keyword>
<evidence type="ECO:0000256" key="6">
    <source>
        <dbReference type="RuleBase" id="RU000461"/>
    </source>
</evidence>
<feature type="binding site" description="axial binding residue" evidence="5">
    <location>
        <position position="215"/>
    </location>
    <ligand>
        <name>heme</name>
        <dbReference type="ChEBI" id="CHEBI:30413"/>
    </ligand>
    <ligandPart>
        <name>Fe</name>
        <dbReference type="ChEBI" id="CHEBI:18248"/>
    </ligandPart>
</feature>
<dbReference type="GO" id="GO:0005506">
    <property type="term" value="F:iron ion binding"/>
    <property type="evidence" value="ECO:0007669"/>
    <property type="project" value="InterPro"/>
</dbReference>
<dbReference type="InterPro" id="IPR036396">
    <property type="entry name" value="Cyt_P450_sf"/>
</dbReference>
<sequence length="269" mass="31337">FRFKFGHNAVSDHKALLISRIKPIVEKRLKDQSFGESYHRPNDLIQTLIEYAQKNQQKVDCSRIVSYILLLVWVAVHTTSFNFFNTLQEYAARPEYWNELFEEQQQLIMDNDADKYELLAKMHRLDSFVKESMRTFGNAVGLTHMTMDSEFKFSNGYQVPKGRAVSIYLNPIYHDEKLQGANATEFDGRRYLEKESSATQIGRDFLPFGLGRHACPGRFLAINEIKILMSEIILRYKITPINPPPRKKVLKAGFVKFNEDEGLIFERRS</sequence>
<dbReference type="InterPro" id="IPR001128">
    <property type="entry name" value="Cyt_P450"/>
</dbReference>
<dbReference type="InterPro" id="IPR002403">
    <property type="entry name" value="Cyt_P450_E_grp-IV"/>
</dbReference>
<evidence type="ECO:0000256" key="1">
    <source>
        <dbReference type="ARBA" id="ARBA00001971"/>
    </source>
</evidence>
<dbReference type="OrthoDB" id="1844152at2759"/>
<dbReference type="GO" id="GO:0016705">
    <property type="term" value="F:oxidoreductase activity, acting on paired donors, with incorporation or reduction of molecular oxygen"/>
    <property type="evidence" value="ECO:0007669"/>
    <property type="project" value="InterPro"/>
</dbReference>
<keyword evidence="3 5" id="KW-0479">Metal-binding</keyword>
<dbReference type="EMBL" id="CAJVPS010016513">
    <property type="protein sequence ID" value="CAG8690217.1"/>
    <property type="molecule type" value="Genomic_DNA"/>
</dbReference>
<keyword evidence="5 6" id="KW-0349">Heme</keyword>
<evidence type="ECO:0000313" key="8">
    <source>
        <dbReference type="Proteomes" id="UP000789508"/>
    </source>
</evidence>
<dbReference type="Proteomes" id="UP000789508">
    <property type="component" value="Unassembled WGS sequence"/>
</dbReference>
<dbReference type="PANTHER" id="PTHR46206">
    <property type="entry name" value="CYTOCHROME P450"/>
    <property type="match status" value="1"/>
</dbReference>
<keyword evidence="8" id="KW-1185">Reference proteome</keyword>
<dbReference type="GO" id="GO:0020037">
    <property type="term" value="F:heme binding"/>
    <property type="evidence" value="ECO:0007669"/>
    <property type="project" value="InterPro"/>
</dbReference>
<organism evidence="7 8">
    <name type="scientific">Ambispora leptoticha</name>
    <dbReference type="NCBI Taxonomy" id="144679"/>
    <lineage>
        <taxon>Eukaryota</taxon>
        <taxon>Fungi</taxon>
        <taxon>Fungi incertae sedis</taxon>
        <taxon>Mucoromycota</taxon>
        <taxon>Glomeromycotina</taxon>
        <taxon>Glomeromycetes</taxon>
        <taxon>Archaeosporales</taxon>
        <taxon>Ambisporaceae</taxon>
        <taxon>Ambispora</taxon>
    </lineage>
</organism>
<comment type="similarity">
    <text evidence="2 6">Belongs to the cytochrome P450 family.</text>
</comment>
<dbReference type="InterPro" id="IPR017972">
    <property type="entry name" value="Cyt_P450_CS"/>
</dbReference>
<comment type="caution">
    <text evidence="7">The sequence shown here is derived from an EMBL/GenBank/DDBJ whole genome shotgun (WGS) entry which is preliminary data.</text>
</comment>
<evidence type="ECO:0000313" key="7">
    <source>
        <dbReference type="EMBL" id="CAG8690217.1"/>
    </source>
</evidence>
<protein>
    <submittedName>
        <fullName evidence="7">12980_t:CDS:1</fullName>
    </submittedName>
</protein>
<evidence type="ECO:0000256" key="2">
    <source>
        <dbReference type="ARBA" id="ARBA00010617"/>
    </source>
</evidence>
<accession>A0A9N9HM12</accession>
<proteinExistence type="inferred from homology"/>